<evidence type="ECO:0000313" key="2">
    <source>
        <dbReference type="EMBL" id="KAK8521615.1"/>
    </source>
</evidence>
<comment type="caution">
    <text evidence="2">The sequence shown here is derived from an EMBL/GenBank/DDBJ whole genome shotgun (WGS) entry which is preliminary data.</text>
</comment>
<organism evidence="2 3">
    <name type="scientific">Hibiscus sabdariffa</name>
    <name type="common">roselle</name>
    <dbReference type="NCBI Taxonomy" id="183260"/>
    <lineage>
        <taxon>Eukaryota</taxon>
        <taxon>Viridiplantae</taxon>
        <taxon>Streptophyta</taxon>
        <taxon>Embryophyta</taxon>
        <taxon>Tracheophyta</taxon>
        <taxon>Spermatophyta</taxon>
        <taxon>Magnoliopsida</taxon>
        <taxon>eudicotyledons</taxon>
        <taxon>Gunneridae</taxon>
        <taxon>Pentapetalae</taxon>
        <taxon>rosids</taxon>
        <taxon>malvids</taxon>
        <taxon>Malvales</taxon>
        <taxon>Malvaceae</taxon>
        <taxon>Malvoideae</taxon>
        <taxon>Hibiscus</taxon>
    </lineage>
</organism>
<accession>A0ABR2CQ45</accession>
<dbReference type="Proteomes" id="UP001472677">
    <property type="component" value="Unassembled WGS sequence"/>
</dbReference>
<name>A0ABR2CQ45_9ROSI</name>
<proteinExistence type="predicted"/>
<dbReference type="EMBL" id="JBBPBM010000047">
    <property type="protein sequence ID" value="KAK8521615.1"/>
    <property type="molecule type" value="Genomic_DNA"/>
</dbReference>
<feature type="region of interest" description="Disordered" evidence="1">
    <location>
        <begin position="32"/>
        <end position="59"/>
    </location>
</feature>
<sequence>MDQARLDCYSFGINCRYFNFFNYGALNDLTKQDDKGDASNRDNGSCPSRYLSGDSDLGRASCSVIGLSLSPIN</sequence>
<evidence type="ECO:0000313" key="3">
    <source>
        <dbReference type="Proteomes" id="UP001472677"/>
    </source>
</evidence>
<reference evidence="2 3" key="1">
    <citation type="journal article" date="2024" name="G3 (Bethesda)">
        <title>Genome assembly of Hibiscus sabdariffa L. provides insights into metabolisms of medicinal natural products.</title>
        <authorList>
            <person name="Kim T."/>
        </authorList>
    </citation>
    <scope>NUCLEOTIDE SEQUENCE [LARGE SCALE GENOMIC DNA]</scope>
    <source>
        <strain evidence="2">TK-2024</strain>
        <tissue evidence="2">Old leaves</tissue>
    </source>
</reference>
<protein>
    <submittedName>
        <fullName evidence="2">Uncharacterized protein</fullName>
    </submittedName>
</protein>
<gene>
    <name evidence="2" type="ORF">V6N12_031509</name>
</gene>
<evidence type="ECO:0000256" key="1">
    <source>
        <dbReference type="SAM" id="MobiDB-lite"/>
    </source>
</evidence>
<keyword evidence="3" id="KW-1185">Reference proteome</keyword>